<dbReference type="PANTHER" id="PTHR33653">
    <property type="entry name" value="RIBONUCLEASE VAPC2"/>
    <property type="match status" value="1"/>
</dbReference>
<feature type="binding site" evidence="8">
    <location>
        <position position="97"/>
    </location>
    <ligand>
        <name>Mg(2+)</name>
        <dbReference type="ChEBI" id="CHEBI:18420"/>
    </ligand>
</feature>
<dbReference type="InterPro" id="IPR002716">
    <property type="entry name" value="PIN_dom"/>
</dbReference>
<keyword evidence="4 8" id="KW-0479">Metal-binding</keyword>
<protein>
    <recommendedName>
        <fullName evidence="8">Ribonuclease VapC</fullName>
        <shortName evidence="8">RNase VapC</shortName>
        <ecNumber evidence="8">3.1.-.-</ecNumber>
    </recommendedName>
    <alternativeName>
        <fullName evidence="8">Toxin VapC</fullName>
    </alternativeName>
</protein>
<evidence type="ECO:0000256" key="3">
    <source>
        <dbReference type="ARBA" id="ARBA00022722"/>
    </source>
</evidence>
<dbReference type="PANTHER" id="PTHR33653:SF1">
    <property type="entry name" value="RIBONUCLEASE VAPC2"/>
    <property type="match status" value="1"/>
</dbReference>
<dbReference type="InterPro" id="IPR029060">
    <property type="entry name" value="PIN-like_dom_sf"/>
</dbReference>
<evidence type="ECO:0000256" key="1">
    <source>
        <dbReference type="ARBA" id="ARBA00001946"/>
    </source>
</evidence>
<feature type="domain" description="PIN" evidence="9">
    <location>
        <begin position="1"/>
        <end position="122"/>
    </location>
</feature>
<evidence type="ECO:0000256" key="7">
    <source>
        <dbReference type="ARBA" id="ARBA00038093"/>
    </source>
</evidence>
<evidence type="ECO:0000256" key="8">
    <source>
        <dbReference type="HAMAP-Rule" id="MF_00265"/>
    </source>
</evidence>
<keyword evidence="2 8" id="KW-1277">Toxin-antitoxin system</keyword>
<sequence>MILDTGVLVAVDRGRFELAKLLRDRDDDITIAAVTAAELLQGVELAADELSTRRRQGFVDAVLAIVPVDDYTLDVARVHARLLAYTRRLGKPRGAHDLIIAATAVATNRTVMTTDTKASFDELPGVAMDMIPAP</sequence>
<organism evidence="10 11">
    <name type="scientific">Streptomyces hazeniae</name>
    <dbReference type="NCBI Taxonomy" id="3075538"/>
    <lineage>
        <taxon>Bacteria</taxon>
        <taxon>Bacillati</taxon>
        <taxon>Actinomycetota</taxon>
        <taxon>Actinomycetes</taxon>
        <taxon>Kitasatosporales</taxon>
        <taxon>Streptomycetaceae</taxon>
        <taxon>Streptomyces</taxon>
    </lineage>
</organism>
<comment type="caution">
    <text evidence="10">The sequence shown here is derived from an EMBL/GenBank/DDBJ whole genome shotgun (WGS) entry which is preliminary data.</text>
</comment>
<keyword evidence="8" id="KW-0800">Toxin</keyword>
<dbReference type="Gene3D" id="3.40.50.1010">
    <property type="entry name" value="5'-nuclease"/>
    <property type="match status" value="1"/>
</dbReference>
<evidence type="ECO:0000259" key="9">
    <source>
        <dbReference type="Pfam" id="PF01850"/>
    </source>
</evidence>
<dbReference type="Proteomes" id="UP001183414">
    <property type="component" value="Unassembled WGS sequence"/>
</dbReference>
<evidence type="ECO:0000256" key="5">
    <source>
        <dbReference type="ARBA" id="ARBA00022801"/>
    </source>
</evidence>
<dbReference type="InterPro" id="IPR022907">
    <property type="entry name" value="VapC_family"/>
</dbReference>
<name>A0ABU2NU58_9ACTN</name>
<dbReference type="SUPFAM" id="SSF88723">
    <property type="entry name" value="PIN domain-like"/>
    <property type="match status" value="1"/>
</dbReference>
<gene>
    <name evidence="8" type="primary">vapC</name>
    <name evidence="10" type="ORF">RM572_15425</name>
</gene>
<comment type="function">
    <text evidence="8">Toxic component of a toxin-antitoxin (TA) system. An RNase.</text>
</comment>
<proteinExistence type="inferred from homology"/>
<keyword evidence="6 8" id="KW-0460">Magnesium</keyword>
<evidence type="ECO:0000256" key="2">
    <source>
        <dbReference type="ARBA" id="ARBA00022649"/>
    </source>
</evidence>
<dbReference type="RefSeq" id="WP_311673933.1">
    <property type="nucleotide sequence ID" value="NZ_JAVREQ010000013.1"/>
</dbReference>
<dbReference type="HAMAP" id="MF_00265">
    <property type="entry name" value="VapC_Nob1"/>
    <property type="match status" value="1"/>
</dbReference>
<evidence type="ECO:0000313" key="11">
    <source>
        <dbReference type="Proteomes" id="UP001183414"/>
    </source>
</evidence>
<evidence type="ECO:0000256" key="4">
    <source>
        <dbReference type="ARBA" id="ARBA00022723"/>
    </source>
</evidence>
<keyword evidence="11" id="KW-1185">Reference proteome</keyword>
<dbReference type="Pfam" id="PF01850">
    <property type="entry name" value="PIN"/>
    <property type="match status" value="1"/>
</dbReference>
<dbReference type="EC" id="3.1.-.-" evidence="8"/>
<evidence type="ECO:0000313" key="10">
    <source>
        <dbReference type="EMBL" id="MDT0380151.1"/>
    </source>
</evidence>
<evidence type="ECO:0000256" key="6">
    <source>
        <dbReference type="ARBA" id="ARBA00022842"/>
    </source>
</evidence>
<reference evidence="11" key="1">
    <citation type="submission" date="2023-07" db="EMBL/GenBank/DDBJ databases">
        <title>30 novel species of actinomycetes from the DSMZ collection.</title>
        <authorList>
            <person name="Nouioui I."/>
        </authorList>
    </citation>
    <scope>NUCLEOTIDE SEQUENCE [LARGE SCALE GENOMIC DNA]</scope>
    <source>
        <strain evidence="11">DSM 42041</strain>
    </source>
</reference>
<comment type="cofactor">
    <cofactor evidence="1 8">
        <name>Mg(2+)</name>
        <dbReference type="ChEBI" id="CHEBI:18420"/>
    </cofactor>
</comment>
<feature type="binding site" evidence="8">
    <location>
        <position position="4"/>
    </location>
    <ligand>
        <name>Mg(2+)</name>
        <dbReference type="ChEBI" id="CHEBI:18420"/>
    </ligand>
</feature>
<comment type="similarity">
    <text evidence="7 8">Belongs to the PINc/VapC protein family.</text>
</comment>
<dbReference type="EMBL" id="JAVREQ010000013">
    <property type="protein sequence ID" value="MDT0380151.1"/>
    <property type="molecule type" value="Genomic_DNA"/>
</dbReference>
<accession>A0ABU2NU58</accession>
<keyword evidence="3 8" id="KW-0540">Nuclease</keyword>
<keyword evidence="5 8" id="KW-0378">Hydrolase</keyword>
<dbReference type="InterPro" id="IPR050556">
    <property type="entry name" value="Type_II_TA_system_RNase"/>
</dbReference>